<dbReference type="AlphaFoldDB" id="A0A8T2ICZ7"/>
<evidence type="ECO:0000256" key="1">
    <source>
        <dbReference type="SAM" id="Phobius"/>
    </source>
</evidence>
<organism evidence="3 4">
    <name type="scientific">Hymenochirus boettgeri</name>
    <name type="common">Congo dwarf clawed frog</name>
    <dbReference type="NCBI Taxonomy" id="247094"/>
    <lineage>
        <taxon>Eukaryota</taxon>
        <taxon>Metazoa</taxon>
        <taxon>Chordata</taxon>
        <taxon>Craniata</taxon>
        <taxon>Vertebrata</taxon>
        <taxon>Euteleostomi</taxon>
        <taxon>Amphibia</taxon>
        <taxon>Batrachia</taxon>
        <taxon>Anura</taxon>
        <taxon>Pipoidea</taxon>
        <taxon>Pipidae</taxon>
        <taxon>Pipinae</taxon>
        <taxon>Hymenochirus</taxon>
    </lineage>
</organism>
<keyword evidence="4" id="KW-1185">Reference proteome</keyword>
<name>A0A8T2ICZ7_9PIPI</name>
<dbReference type="EMBL" id="JAACNH010002448">
    <property type="protein sequence ID" value="KAG8429842.1"/>
    <property type="molecule type" value="Genomic_DNA"/>
</dbReference>
<evidence type="ECO:0000256" key="2">
    <source>
        <dbReference type="SAM" id="SignalP"/>
    </source>
</evidence>
<reference evidence="3" key="1">
    <citation type="thesis" date="2020" institute="ProQuest LLC" country="789 East Eisenhower Parkway, Ann Arbor, MI, USA">
        <title>Comparative Genomics and Chromosome Evolution.</title>
        <authorList>
            <person name="Mudd A.B."/>
        </authorList>
    </citation>
    <scope>NUCLEOTIDE SEQUENCE</scope>
    <source>
        <strain evidence="3">Female2</strain>
        <tissue evidence="3">Blood</tissue>
    </source>
</reference>
<keyword evidence="1" id="KW-0812">Transmembrane</keyword>
<proteinExistence type="predicted"/>
<gene>
    <name evidence="3" type="ORF">GDO86_019077</name>
</gene>
<keyword evidence="1" id="KW-1133">Transmembrane helix</keyword>
<accession>A0A8T2ICZ7</accession>
<keyword evidence="2" id="KW-0732">Signal</keyword>
<feature type="signal peptide" evidence="2">
    <location>
        <begin position="1"/>
        <end position="19"/>
    </location>
</feature>
<dbReference type="OrthoDB" id="9886271at2759"/>
<keyword evidence="1" id="KW-0472">Membrane</keyword>
<feature type="chain" id="PRO_5035844644" evidence="2">
    <location>
        <begin position="20"/>
        <end position="170"/>
    </location>
</feature>
<sequence>MAFLGFACLFCILTAGVTWIQESQRQVDTSLLDVYDGLYEQVLRESVFGQRERLLIMHQMLKCCGKMSGGIGTPDSLCDGTADMQDCLSVISNSLRAHWSWSQAIMLVCLGFTVHGMVLSSFLFFLLPRGSDWDRRGEYSLTKASKHPTANKDIPLALLLPLQTTEPSAV</sequence>
<dbReference type="InterPro" id="IPR008952">
    <property type="entry name" value="Tetraspanin_EC2_sf"/>
</dbReference>
<dbReference type="SUPFAM" id="SSF48652">
    <property type="entry name" value="Tetraspanin"/>
    <property type="match status" value="1"/>
</dbReference>
<evidence type="ECO:0000313" key="3">
    <source>
        <dbReference type="EMBL" id="KAG8429842.1"/>
    </source>
</evidence>
<protein>
    <submittedName>
        <fullName evidence="3">Uncharacterized protein</fullName>
    </submittedName>
</protein>
<dbReference type="Proteomes" id="UP000812440">
    <property type="component" value="Unassembled WGS sequence"/>
</dbReference>
<feature type="transmembrane region" description="Helical" evidence="1">
    <location>
        <begin position="104"/>
        <end position="127"/>
    </location>
</feature>
<dbReference type="GO" id="GO:0016020">
    <property type="term" value="C:membrane"/>
    <property type="evidence" value="ECO:0007669"/>
    <property type="project" value="InterPro"/>
</dbReference>
<comment type="caution">
    <text evidence="3">The sequence shown here is derived from an EMBL/GenBank/DDBJ whole genome shotgun (WGS) entry which is preliminary data.</text>
</comment>
<evidence type="ECO:0000313" key="4">
    <source>
        <dbReference type="Proteomes" id="UP000812440"/>
    </source>
</evidence>